<comment type="pathway">
    <text evidence="1">Cell wall biogenesis; peptidoglycan recycling.</text>
</comment>
<keyword evidence="1 2" id="KW-0418">Kinase</keyword>
<evidence type="ECO:0000313" key="2">
    <source>
        <dbReference type="EMBL" id="MFD1180262.1"/>
    </source>
</evidence>
<protein>
    <recommendedName>
        <fullName evidence="1">Anhydro-N-acetylmuramic acid kinase</fullName>
        <ecNumber evidence="1">2.7.1.170</ecNumber>
    </recommendedName>
    <alternativeName>
        <fullName evidence="1">AnhMurNAc kinase</fullName>
    </alternativeName>
</protein>
<comment type="similarity">
    <text evidence="1">Belongs to the anhydro-N-acetylmuramic acid kinase family.</text>
</comment>
<dbReference type="NCBIfam" id="NF007148">
    <property type="entry name" value="PRK09585.3-2"/>
    <property type="match status" value="1"/>
</dbReference>
<dbReference type="InterPro" id="IPR043129">
    <property type="entry name" value="ATPase_NBD"/>
</dbReference>
<dbReference type="GO" id="GO:0016301">
    <property type="term" value="F:kinase activity"/>
    <property type="evidence" value="ECO:0007669"/>
    <property type="project" value="UniProtKB-KW"/>
</dbReference>
<sequence>MTVRVEVAKSSEGADVVRRYAVGLMSGTSVDGIDAAVVEIQGDLSGIGKLKTRLLAFENLPYPEKAREEIFALFDPGQATIDRVGRLHVWLGELFAQAALAVIGKAGLTPRDIAWIGSHGQTIYHAPEAEVVDGLELRYTVQIGEGAVIAERTGIPCVSDFRVADLAAGGQGAPLVPYTEYLLYREEKRTLLLQNIGGIGNLTVLPGGCRAEQVYAFDTGPGNVLIDGVVSRLTQGEKTMDAGGSMAGRGRVDDRLLEMLMQEPYYRQPIPKSTGRERFSASYVDRLLEYRDRNHLSAEDLVATVTRLTAWTIGEGYRRFVRERHAADALIVGGGGSYNPVLMNMLREEMNAMGVSVMTQEDLGYSSDAKEAVAFALLAGCTLARRPNNLPGVTGAVRPVVMGKISYSFHGRDGEL</sequence>
<keyword evidence="1 2" id="KW-0808">Transferase</keyword>
<dbReference type="CDD" id="cd24050">
    <property type="entry name" value="ASKHA_NBD_ANMK"/>
    <property type="match status" value="1"/>
</dbReference>
<proteinExistence type="inferred from homology"/>
<comment type="pathway">
    <text evidence="1">Amino-sugar metabolism; 1,6-anhydro-N-acetylmuramate degradation.</text>
</comment>
<comment type="function">
    <text evidence="1">Catalyzes the specific phosphorylation of 1,6-anhydro-N-acetylmuramic acid (anhMurNAc) with the simultaneous cleavage of the 1,6-anhydro ring, generating MurNAc-6-P. Is required for the utilization of anhMurNAc either imported from the medium or derived from its own cell wall murein, and thus plays a role in cell wall recycling.</text>
</comment>
<evidence type="ECO:0000313" key="3">
    <source>
        <dbReference type="Proteomes" id="UP001597211"/>
    </source>
</evidence>
<dbReference type="EMBL" id="JBHTKZ010000002">
    <property type="protein sequence ID" value="MFD1180262.1"/>
    <property type="molecule type" value="Genomic_DNA"/>
</dbReference>
<reference evidence="3" key="1">
    <citation type="journal article" date="2019" name="Int. J. Syst. Evol. Microbiol.">
        <title>The Global Catalogue of Microorganisms (GCM) 10K type strain sequencing project: providing services to taxonomists for standard genome sequencing and annotation.</title>
        <authorList>
            <consortium name="The Broad Institute Genomics Platform"/>
            <consortium name="The Broad Institute Genome Sequencing Center for Infectious Disease"/>
            <person name="Wu L."/>
            <person name="Ma J."/>
        </authorList>
    </citation>
    <scope>NUCLEOTIDE SEQUENCE [LARGE SCALE GENOMIC DNA]</scope>
    <source>
        <strain evidence="3">CCUG 48216</strain>
    </source>
</reference>
<dbReference type="EC" id="2.7.1.170" evidence="1"/>
<dbReference type="RefSeq" id="WP_240267425.1">
    <property type="nucleotide sequence ID" value="NZ_JAKSXN010000001.1"/>
</dbReference>
<accession>A0ABW3S635</accession>
<organism evidence="2 3">
    <name type="scientific">Paenibacillus timonensis</name>
    <dbReference type="NCBI Taxonomy" id="225915"/>
    <lineage>
        <taxon>Bacteria</taxon>
        <taxon>Bacillati</taxon>
        <taxon>Bacillota</taxon>
        <taxon>Bacilli</taxon>
        <taxon>Bacillales</taxon>
        <taxon>Paenibacillaceae</taxon>
        <taxon>Paenibacillus</taxon>
    </lineage>
</organism>
<keyword evidence="1" id="KW-0547">Nucleotide-binding</keyword>
<keyword evidence="3" id="KW-1185">Reference proteome</keyword>
<dbReference type="Gene3D" id="3.30.420.40">
    <property type="match status" value="2"/>
</dbReference>
<keyword evidence="1" id="KW-0119">Carbohydrate metabolism</keyword>
<dbReference type="Pfam" id="PF03702">
    <property type="entry name" value="AnmK"/>
    <property type="match status" value="1"/>
</dbReference>
<dbReference type="Proteomes" id="UP001597211">
    <property type="component" value="Unassembled WGS sequence"/>
</dbReference>
<dbReference type="InterPro" id="IPR005338">
    <property type="entry name" value="Anhydro_N_Ac-Mur_kinase"/>
</dbReference>
<comment type="caution">
    <text evidence="2">The sequence shown here is derived from an EMBL/GenBank/DDBJ whole genome shotgun (WGS) entry which is preliminary data.</text>
</comment>
<dbReference type="PANTHER" id="PTHR30605:SF0">
    <property type="entry name" value="ANHYDRO-N-ACETYLMURAMIC ACID KINASE"/>
    <property type="match status" value="1"/>
</dbReference>
<comment type="catalytic activity">
    <reaction evidence="1">
        <text>1,6-anhydro-N-acetyl-beta-muramate + ATP + H2O = N-acetyl-D-muramate 6-phosphate + ADP + H(+)</text>
        <dbReference type="Rhea" id="RHEA:24952"/>
        <dbReference type="ChEBI" id="CHEBI:15377"/>
        <dbReference type="ChEBI" id="CHEBI:15378"/>
        <dbReference type="ChEBI" id="CHEBI:30616"/>
        <dbReference type="ChEBI" id="CHEBI:58690"/>
        <dbReference type="ChEBI" id="CHEBI:58722"/>
        <dbReference type="ChEBI" id="CHEBI:456216"/>
        <dbReference type="EC" id="2.7.1.170"/>
    </reaction>
</comment>
<evidence type="ECO:0000256" key="1">
    <source>
        <dbReference type="HAMAP-Rule" id="MF_01270"/>
    </source>
</evidence>
<gene>
    <name evidence="1" type="primary">anmK</name>
    <name evidence="2" type="ORF">ACFQ2Z_02720</name>
</gene>
<keyword evidence="1" id="KW-0067">ATP-binding</keyword>
<dbReference type="SUPFAM" id="SSF53067">
    <property type="entry name" value="Actin-like ATPase domain"/>
    <property type="match status" value="1"/>
</dbReference>
<dbReference type="PANTHER" id="PTHR30605">
    <property type="entry name" value="ANHYDRO-N-ACETYLMURAMIC ACID KINASE"/>
    <property type="match status" value="1"/>
</dbReference>
<feature type="binding site" evidence="1">
    <location>
        <begin position="27"/>
        <end position="34"/>
    </location>
    <ligand>
        <name>ATP</name>
        <dbReference type="ChEBI" id="CHEBI:30616"/>
    </ligand>
</feature>
<name>A0ABW3S635_9BACL</name>
<dbReference type="HAMAP" id="MF_01270">
    <property type="entry name" value="AnhMurNAc_kinase"/>
    <property type="match status" value="1"/>
</dbReference>